<dbReference type="SUPFAM" id="SSF53098">
    <property type="entry name" value="Ribonuclease H-like"/>
    <property type="match status" value="1"/>
</dbReference>
<dbReference type="Pfam" id="PF00533">
    <property type="entry name" value="BRCT"/>
    <property type="match status" value="1"/>
</dbReference>
<dbReference type="InterPro" id="IPR036420">
    <property type="entry name" value="BRCT_dom_sf"/>
</dbReference>
<evidence type="ECO:0000256" key="1">
    <source>
        <dbReference type="ARBA" id="ARBA00022839"/>
    </source>
</evidence>
<dbReference type="PROSITE" id="PS50172">
    <property type="entry name" value="BRCT"/>
    <property type="match status" value="1"/>
</dbReference>
<keyword evidence="1" id="KW-0540">Nuclease</keyword>
<evidence type="ECO:0000313" key="4">
    <source>
        <dbReference type="Proteomes" id="UP000516320"/>
    </source>
</evidence>
<dbReference type="InterPro" id="IPR036397">
    <property type="entry name" value="RNaseH_sf"/>
</dbReference>
<evidence type="ECO:0000256" key="2">
    <source>
        <dbReference type="SAM" id="MobiDB-lite"/>
    </source>
</evidence>
<proteinExistence type="predicted"/>
<dbReference type="Proteomes" id="UP000516320">
    <property type="component" value="Chromosome"/>
</dbReference>
<feature type="compositionally biased region" description="Polar residues" evidence="2">
    <location>
        <begin position="342"/>
        <end position="358"/>
    </location>
</feature>
<dbReference type="PANTHER" id="PTHR30231:SF42">
    <property type="entry name" value="EXONUCLEASE"/>
    <property type="match status" value="1"/>
</dbReference>
<dbReference type="GO" id="GO:0008408">
    <property type="term" value="F:3'-5' exonuclease activity"/>
    <property type="evidence" value="ECO:0007669"/>
    <property type="project" value="TreeGrafter"/>
</dbReference>
<keyword evidence="4" id="KW-1185">Reference proteome</keyword>
<dbReference type="Pfam" id="PF00929">
    <property type="entry name" value="RNase_T"/>
    <property type="match status" value="1"/>
</dbReference>
<dbReference type="GO" id="GO:0003676">
    <property type="term" value="F:nucleic acid binding"/>
    <property type="evidence" value="ECO:0007669"/>
    <property type="project" value="InterPro"/>
</dbReference>
<keyword evidence="1" id="KW-0378">Hydrolase</keyword>
<name>A0A7H0SPQ5_9CORY</name>
<dbReference type="SMART" id="SM00479">
    <property type="entry name" value="EXOIII"/>
    <property type="match status" value="1"/>
</dbReference>
<dbReference type="CDD" id="cd17748">
    <property type="entry name" value="BRCT_DNA_ligase_like"/>
    <property type="match status" value="1"/>
</dbReference>
<dbReference type="GO" id="GO:0005829">
    <property type="term" value="C:cytosol"/>
    <property type="evidence" value="ECO:0007669"/>
    <property type="project" value="TreeGrafter"/>
</dbReference>
<feature type="region of interest" description="Disordered" evidence="2">
    <location>
        <begin position="318"/>
        <end position="386"/>
    </location>
</feature>
<dbReference type="KEGG" id="cpoy:GP475_07680"/>
<dbReference type="RefSeq" id="WP_187973844.1">
    <property type="nucleotide sequence ID" value="NZ_CP046884.1"/>
</dbReference>
<gene>
    <name evidence="3" type="ORF">GP475_07680</name>
</gene>
<dbReference type="InterPro" id="IPR012337">
    <property type="entry name" value="RNaseH-like_sf"/>
</dbReference>
<dbReference type="InterPro" id="IPR013520">
    <property type="entry name" value="Ribonucl_H"/>
</dbReference>
<evidence type="ECO:0000313" key="3">
    <source>
        <dbReference type="EMBL" id="QNQ90530.1"/>
    </source>
</evidence>
<dbReference type="PANTHER" id="PTHR30231">
    <property type="entry name" value="DNA POLYMERASE III SUBUNIT EPSILON"/>
    <property type="match status" value="1"/>
</dbReference>
<dbReference type="AlphaFoldDB" id="A0A7H0SPQ5"/>
<keyword evidence="1" id="KW-0269">Exonuclease</keyword>
<dbReference type="EMBL" id="CP046884">
    <property type="protein sequence ID" value="QNQ90530.1"/>
    <property type="molecule type" value="Genomic_DNA"/>
</dbReference>
<reference evidence="3 4" key="1">
    <citation type="submission" date="2019-12" db="EMBL/GenBank/DDBJ databases">
        <title>Corynebacterium sp. nov., isolated from feces of the Anser Albifrons in China.</title>
        <authorList>
            <person name="Liu Q."/>
        </authorList>
    </citation>
    <scope>NUCLEOTIDE SEQUENCE [LARGE SCALE GENOMIC DNA]</scope>
    <source>
        <strain evidence="3 4">4H37-19</strain>
    </source>
</reference>
<dbReference type="SUPFAM" id="SSF52113">
    <property type="entry name" value="BRCT domain"/>
    <property type="match status" value="1"/>
</dbReference>
<dbReference type="Gene3D" id="3.40.50.10190">
    <property type="entry name" value="BRCT domain"/>
    <property type="match status" value="1"/>
</dbReference>
<sequence>MISAQGAELSVDTQEVRVHYSPLYAALYGPDLRFPVSEITSVDLRSPTSRLPGVVTIERESRDTLQITFAPQQHTEAEAFIHALSDARSGHTPAGVSHPVRSSWKNLTFCAIDVETLNAELGSICQLGLAIVRNGQVVETYSWLCQPPEQVADPDPRMVAIHGISSEALVNQPPFSKVLSEALRHCEDLPLVAHHADFDIAHVIAAAKASNVDVPDIHFGCSLILARNSELPLRHFTLAALCDYFGIHISDPHHAEADARACAELVLALAQHCAQFSGDNPAPQWDLPGLFRFRNLLLGIYTADTIYPVLADRFDRAGQDPSADSRAIAQPMDDAGGAGTDFRSSQQTHPQAATSSARPAQPRWARVAQPETIPDPNPEADPHNPLYSQVVTLSGDFSPFDKGELWQKIADCGATIAKNVTKKTTLLVAGPWDRKTSKQKRAEELQAKGQEIDIWDAQQLYHALGLVDPKDGEQPPF</sequence>
<dbReference type="InterPro" id="IPR001357">
    <property type="entry name" value="BRCT_dom"/>
</dbReference>
<organism evidence="3 4">
    <name type="scientific">Corynebacterium poyangense</name>
    <dbReference type="NCBI Taxonomy" id="2684405"/>
    <lineage>
        <taxon>Bacteria</taxon>
        <taxon>Bacillati</taxon>
        <taxon>Actinomycetota</taxon>
        <taxon>Actinomycetes</taxon>
        <taxon>Mycobacteriales</taxon>
        <taxon>Corynebacteriaceae</taxon>
        <taxon>Corynebacterium</taxon>
    </lineage>
</organism>
<protein>
    <submittedName>
        <fullName evidence="3">DNA polymerase III subunit epsilon</fullName>
    </submittedName>
</protein>
<dbReference type="FunFam" id="3.30.420.10:FF:000045">
    <property type="entry name" value="3'-5' exonuclease DinG"/>
    <property type="match status" value="1"/>
</dbReference>
<accession>A0A7H0SPQ5</accession>
<dbReference type="Gene3D" id="3.30.420.10">
    <property type="entry name" value="Ribonuclease H-like superfamily/Ribonuclease H"/>
    <property type="match status" value="1"/>
</dbReference>